<dbReference type="RefSeq" id="WP_167313387.1">
    <property type="nucleotide sequence ID" value="NZ_JABBZM010000041.1"/>
</dbReference>
<dbReference type="EMBL" id="JABBZM010000041">
    <property type="protein sequence ID" value="NMV41905.1"/>
    <property type="molecule type" value="Genomic_DNA"/>
</dbReference>
<dbReference type="Proteomes" id="UP000575469">
    <property type="component" value="Unassembled WGS sequence"/>
</dbReference>
<gene>
    <name evidence="2" type="ORF">HGR00_28720</name>
</gene>
<reference evidence="2 3" key="1">
    <citation type="submission" date="2020-04" db="EMBL/GenBank/DDBJ databases">
        <title>Ralstonia insidiosa genome sequencing and assembly.</title>
        <authorList>
            <person name="Martins R.C.R."/>
            <person name="Perdigao-Neto L.V."/>
            <person name="Levin A.S.S."/>
            <person name="Costa S.F."/>
        </authorList>
    </citation>
    <scope>NUCLEOTIDE SEQUENCE [LARGE SCALE GENOMIC DNA]</scope>
    <source>
        <strain evidence="2 3">5047</strain>
    </source>
</reference>
<organism evidence="2 3">
    <name type="scientific">Ralstonia insidiosa</name>
    <dbReference type="NCBI Taxonomy" id="190721"/>
    <lineage>
        <taxon>Bacteria</taxon>
        <taxon>Pseudomonadati</taxon>
        <taxon>Pseudomonadota</taxon>
        <taxon>Betaproteobacteria</taxon>
        <taxon>Burkholderiales</taxon>
        <taxon>Burkholderiaceae</taxon>
        <taxon>Ralstonia</taxon>
    </lineage>
</organism>
<evidence type="ECO:0000313" key="3">
    <source>
        <dbReference type="Proteomes" id="UP000575469"/>
    </source>
</evidence>
<feature type="chain" id="PRO_5032736355" description="DUF4360 domain-containing protein" evidence="1">
    <location>
        <begin position="22"/>
        <end position="228"/>
    </location>
</feature>
<accession>A0A848P993</accession>
<comment type="caution">
    <text evidence="2">The sequence shown here is derived from an EMBL/GenBank/DDBJ whole genome shotgun (WGS) entry which is preliminary data.</text>
</comment>
<evidence type="ECO:0008006" key="4">
    <source>
        <dbReference type="Google" id="ProtNLM"/>
    </source>
</evidence>
<proteinExistence type="predicted"/>
<feature type="signal peptide" evidence="1">
    <location>
        <begin position="1"/>
        <end position="21"/>
    </location>
</feature>
<keyword evidence="1" id="KW-0732">Signal</keyword>
<dbReference type="AlphaFoldDB" id="A0A848P993"/>
<evidence type="ECO:0000313" key="2">
    <source>
        <dbReference type="EMBL" id="NMV41905.1"/>
    </source>
</evidence>
<protein>
    <recommendedName>
        <fullName evidence="4">DUF4360 domain-containing protein</fullName>
    </recommendedName>
</protein>
<name>A0A848P993_9RALS</name>
<sequence>MIRWIAFVCTFLICVSVSAQSAVDAGKIKSIATNAMDPDVVRQCGMSMRVPDLKYVYDQPMGFGCTGSYENGGQAVLDVNIQYDSNQNSGGARISFVIEGVGVDKKIGDDADGIFLVSGSGAPALRPAAAYGESNCGPVTDTKVTPIHGANWHGWIAEETFGKVRPGCKPSREFTKAYRCVHVMVGNDAVTAQLTGVCLLRKREFSLENGLSYDLFMDMMHSLRFVGK</sequence>
<evidence type="ECO:0000256" key="1">
    <source>
        <dbReference type="SAM" id="SignalP"/>
    </source>
</evidence>